<dbReference type="Proteomes" id="UP001295684">
    <property type="component" value="Unassembled WGS sequence"/>
</dbReference>
<feature type="compositionally biased region" description="Basic and acidic residues" evidence="1">
    <location>
        <begin position="262"/>
        <end position="274"/>
    </location>
</feature>
<dbReference type="EMBL" id="CAMPGE010008558">
    <property type="protein sequence ID" value="CAI2367451.1"/>
    <property type="molecule type" value="Genomic_DNA"/>
</dbReference>
<sequence>MCVTCKTKFCQEISTEYCQDHEMPVCGKCKADQHYQCKVEQIRSSQQLEYQVQSLERLIGVTQGHFEQFYIEGRWPNFKEAITEVETRFFELEQKVKKAIDEKNFLDFEDCETELAKLRADINQNSVIIEVMSDSYQQLIVKQILKDPSNFSLSERNFIGGDTKDENIAQGLTNEKKHQESNQMQAVSSNSKCNIFTIKSPFECYKSKHTNSERRNEHSQNPSTTTNPFSTTSPKTNKLPNPFYKSRYPPPNSEQKDEEEDKSGVGEVEEKLAGKNEGIVGGSKEKEICSEVGRNVEGMILENTLVRSDVSEKVGDGGSTEKRREDEVQESDGERKEKPNCSLSMNITKSDKIEFMKEHIERKYKFLEISSFNLNIDCNQKELLKDFISNCMNKGSYDSFSLNKVCSLSYLNFSDFQSCFEELMKNPPRTLDLNYFILTEKDFKYLANAIKTQSIEVKLSCCKYSSPFTSNPVIIPSSFKEKYHISFIYNTFF</sequence>
<name>A0AAD1XE70_EUPCR</name>
<dbReference type="AlphaFoldDB" id="A0AAD1XE70"/>
<gene>
    <name evidence="2" type="ORF">ECRASSUSDP1_LOCUS8736</name>
</gene>
<feature type="compositionally biased region" description="Basic and acidic residues" evidence="1">
    <location>
        <begin position="309"/>
        <end position="339"/>
    </location>
</feature>
<keyword evidence="3" id="KW-1185">Reference proteome</keyword>
<feature type="region of interest" description="Disordered" evidence="1">
    <location>
        <begin position="309"/>
        <end position="341"/>
    </location>
</feature>
<evidence type="ECO:0000256" key="1">
    <source>
        <dbReference type="SAM" id="MobiDB-lite"/>
    </source>
</evidence>
<comment type="caution">
    <text evidence="2">The sequence shown here is derived from an EMBL/GenBank/DDBJ whole genome shotgun (WGS) entry which is preliminary data.</text>
</comment>
<feature type="region of interest" description="Disordered" evidence="1">
    <location>
        <begin position="209"/>
        <end position="279"/>
    </location>
</feature>
<reference evidence="2" key="1">
    <citation type="submission" date="2023-07" db="EMBL/GenBank/DDBJ databases">
        <authorList>
            <consortium name="AG Swart"/>
            <person name="Singh M."/>
            <person name="Singh A."/>
            <person name="Seah K."/>
            <person name="Emmerich C."/>
        </authorList>
    </citation>
    <scope>NUCLEOTIDE SEQUENCE</scope>
    <source>
        <strain evidence="2">DP1</strain>
    </source>
</reference>
<proteinExistence type="predicted"/>
<evidence type="ECO:0000313" key="3">
    <source>
        <dbReference type="Proteomes" id="UP001295684"/>
    </source>
</evidence>
<feature type="compositionally biased region" description="Low complexity" evidence="1">
    <location>
        <begin position="221"/>
        <end position="237"/>
    </location>
</feature>
<accession>A0AAD1XE70</accession>
<protein>
    <submittedName>
        <fullName evidence="2">Uncharacterized protein</fullName>
    </submittedName>
</protein>
<organism evidence="2 3">
    <name type="scientific">Euplotes crassus</name>
    <dbReference type="NCBI Taxonomy" id="5936"/>
    <lineage>
        <taxon>Eukaryota</taxon>
        <taxon>Sar</taxon>
        <taxon>Alveolata</taxon>
        <taxon>Ciliophora</taxon>
        <taxon>Intramacronucleata</taxon>
        <taxon>Spirotrichea</taxon>
        <taxon>Hypotrichia</taxon>
        <taxon>Euplotida</taxon>
        <taxon>Euplotidae</taxon>
        <taxon>Moneuplotes</taxon>
    </lineage>
</organism>
<evidence type="ECO:0000313" key="2">
    <source>
        <dbReference type="EMBL" id="CAI2367451.1"/>
    </source>
</evidence>